<feature type="signal peptide" evidence="1">
    <location>
        <begin position="1"/>
        <end position="18"/>
    </location>
</feature>
<evidence type="ECO:0000256" key="1">
    <source>
        <dbReference type="SAM" id="SignalP"/>
    </source>
</evidence>
<evidence type="ECO:0000313" key="3">
    <source>
        <dbReference type="Proteomes" id="UP001444071"/>
    </source>
</evidence>
<protein>
    <recommendedName>
        <fullName evidence="4">NADH dehydrogenase subunit 1</fullName>
    </recommendedName>
</protein>
<reference evidence="2 3" key="1">
    <citation type="submission" date="2021-06" db="EMBL/GenBank/DDBJ databases">
        <authorList>
            <person name="Palmer J.M."/>
        </authorList>
    </citation>
    <scope>NUCLEOTIDE SEQUENCE [LARGE SCALE GENOMIC DNA]</scope>
    <source>
        <strain evidence="2 3">XR_2019</strain>
        <tissue evidence="2">Muscle</tissue>
    </source>
</reference>
<keyword evidence="1" id="KW-0732">Signal</keyword>
<evidence type="ECO:0000313" key="2">
    <source>
        <dbReference type="EMBL" id="MEQ2265227.1"/>
    </source>
</evidence>
<keyword evidence="3" id="KW-1185">Reference proteome</keyword>
<dbReference type="EMBL" id="JAHRIM010031749">
    <property type="protein sequence ID" value="MEQ2265227.1"/>
    <property type="molecule type" value="Genomic_DNA"/>
</dbReference>
<sequence>KWMMILPHSLLTMVLVCARLGSLGMMLLGPSSRPSLGVPDTRSEHQWLLQAPKG</sequence>
<evidence type="ECO:0008006" key="4">
    <source>
        <dbReference type="Google" id="ProtNLM"/>
    </source>
</evidence>
<accession>A0ABV0W8F5</accession>
<feature type="chain" id="PRO_5047222011" description="NADH dehydrogenase subunit 1" evidence="1">
    <location>
        <begin position="19"/>
        <end position="54"/>
    </location>
</feature>
<dbReference type="Proteomes" id="UP001444071">
    <property type="component" value="Unassembled WGS sequence"/>
</dbReference>
<feature type="non-terminal residue" evidence="2">
    <location>
        <position position="1"/>
    </location>
</feature>
<proteinExistence type="predicted"/>
<organism evidence="2 3">
    <name type="scientific">Xenotaenia resolanae</name>
    <dbReference type="NCBI Taxonomy" id="208358"/>
    <lineage>
        <taxon>Eukaryota</taxon>
        <taxon>Metazoa</taxon>
        <taxon>Chordata</taxon>
        <taxon>Craniata</taxon>
        <taxon>Vertebrata</taxon>
        <taxon>Euteleostomi</taxon>
        <taxon>Actinopterygii</taxon>
        <taxon>Neopterygii</taxon>
        <taxon>Teleostei</taxon>
        <taxon>Neoteleostei</taxon>
        <taxon>Acanthomorphata</taxon>
        <taxon>Ovalentaria</taxon>
        <taxon>Atherinomorphae</taxon>
        <taxon>Cyprinodontiformes</taxon>
        <taxon>Goodeidae</taxon>
        <taxon>Xenotaenia</taxon>
    </lineage>
</organism>
<gene>
    <name evidence="2" type="ORF">XENORESO_004142</name>
</gene>
<comment type="caution">
    <text evidence="2">The sequence shown here is derived from an EMBL/GenBank/DDBJ whole genome shotgun (WGS) entry which is preliminary data.</text>
</comment>
<name>A0ABV0W8F5_9TELE</name>